<dbReference type="HOGENOM" id="CLU_130421_0_0_5"/>
<organism evidence="1 2">
    <name type="scientific">Pseudoroseomonas cervicalis ATCC 49957</name>
    <dbReference type="NCBI Taxonomy" id="525371"/>
    <lineage>
        <taxon>Bacteria</taxon>
        <taxon>Pseudomonadati</taxon>
        <taxon>Pseudomonadota</taxon>
        <taxon>Alphaproteobacteria</taxon>
        <taxon>Acetobacterales</taxon>
        <taxon>Roseomonadaceae</taxon>
        <taxon>Roseomonas</taxon>
    </lineage>
</organism>
<keyword evidence="2" id="KW-1185">Reference proteome</keyword>
<dbReference type="Pfam" id="PF07370">
    <property type="entry name" value="DUF1489"/>
    <property type="match status" value="1"/>
</dbReference>
<gene>
    <name evidence="1" type="ORF">HMPREF0731_0755</name>
</gene>
<dbReference type="Proteomes" id="UP000005324">
    <property type="component" value="Unassembled WGS sequence"/>
</dbReference>
<evidence type="ECO:0008006" key="3">
    <source>
        <dbReference type="Google" id="ProtNLM"/>
    </source>
</evidence>
<dbReference type="PIRSF" id="PIRSF032025">
    <property type="entry name" value="UCP032025"/>
    <property type="match status" value="1"/>
</dbReference>
<comment type="caution">
    <text evidence="1">The sequence shown here is derived from an EMBL/GenBank/DDBJ whole genome shotgun (WGS) entry which is preliminary data.</text>
</comment>
<name>D5RI45_9PROT</name>
<protein>
    <recommendedName>
        <fullName evidence="3">DUF1489 family protein</fullName>
    </recommendedName>
</protein>
<dbReference type="InterPro" id="IPR008320">
    <property type="entry name" value="UCP032025"/>
</dbReference>
<accession>D5RI45</accession>
<sequence>MARKGGGGISRGVLHILKLCVGPRDVASLRAAQARRAELDPPLRHLTRQMPKRAEEILAGGSLYWVVAGFCCVRQRILDIREEPGQDGTPHAALVLDPALVAVAARPVKPFQGWRYLAAEAAPADIASAAADASGISALPEVLRRELQLLCLL</sequence>
<proteinExistence type="predicted"/>
<reference evidence="1 2" key="1">
    <citation type="submission" date="2010-04" db="EMBL/GenBank/DDBJ databases">
        <authorList>
            <person name="Qin X."/>
            <person name="Bachman B."/>
            <person name="Battles P."/>
            <person name="Bell A."/>
            <person name="Bess C."/>
            <person name="Bickham C."/>
            <person name="Chaboub L."/>
            <person name="Chen D."/>
            <person name="Coyle M."/>
            <person name="Deiros D.R."/>
            <person name="Dinh H."/>
            <person name="Forbes L."/>
            <person name="Fowler G."/>
            <person name="Francisco L."/>
            <person name="Fu Q."/>
            <person name="Gubbala S."/>
            <person name="Hale W."/>
            <person name="Han Y."/>
            <person name="Hemphill L."/>
            <person name="Highlander S.K."/>
            <person name="Hirani K."/>
            <person name="Hogues M."/>
            <person name="Jackson L."/>
            <person name="Jakkamsetti A."/>
            <person name="Javaid M."/>
            <person name="Jiang H."/>
            <person name="Korchina V."/>
            <person name="Kovar C."/>
            <person name="Lara F."/>
            <person name="Lee S."/>
            <person name="Mata R."/>
            <person name="Mathew T."/>
            <person name="Moen C."/>
            <person name="Morales K."/>
            <person name="Munidasa M."/>
            <person name="Nazareth L."/>
            <person name="Ngo R."/>
            <person name="Nguyen L."/>
            <person name="Okwuonu G."/>
            <person name="Ongeri F."/>
            <person name="Patil S."/>
            <person name="Petrosino J."/>
            <person name="Pham C."/>
            <person name="Pham P."/>
            <person name="Pu L.-L."/>
            <person name="Puazo M."/>
            <person name="Raj R."/>
            <person name="Reid J."/>
            <person name="Rouhana J."/>
            <person name="Saada N."/>
            <person name="Shang Y."/>
            <person name="Simmons D."/>
            <person name="Thornton R."/>
            <person name="Warren J."/>
            <person name="Weissenberger G."/>
            <person name="Zhang J."/>
            <person name="Zhang L."/>
            <person name="Zhou C."/>
            <person name="Zhu D."/>
            <person name="Muzny D."/>
            <person name="Worley K."/>
            <person name="Gibbs R."/>
        </authorList>
    </citation>
    <scope>NUCLEOTIDE SEQUENCE [LARGE SCALE GENOMIC DNA]</scope>
    <source>
        <strain evidence="1 2">ATCC 49957</strain>
    </source>
</reference>
<evidence type="ECO:0000313" key="1">
    <source>
        <dbReference type="EMBL" id="EFH13024.1"/>
    </source>
</evidence>
<dbReference type="AlphaFoldDB" id="D5RI45"/>
<dbReference type="EMBL" id="ADVL01000131">
    <property type="protein sequence ID" value="EFH13024.1"/>
    <property type="molecule type" value="Genomic_DNA"/>
</dbReference>
<evidence type="ECO:0000313" key="2">
    <source>
        <dbReference type="Proteomes" id="UP000005324"/>
    </source>
</evidence>